<protein>
    <recommendedName>
        <fullName evidence="4">Guanylate cyclase domain-containing protein</fullName>
    </recommendedName>
</protein>
<dbReference type="AlphaFoldDB" id="A0A0A0BQ01"/>
<gene>
    <name evidence="5" type="ORF">N868_17095</name>
</gene>
<dbReference type="Pfam" id="PF00211">
    <property type="entry name" value="Guanylate_cyc"/>
    <property type="match status" value="1"/>
</dbReference>
<proteinExistence type="predicted"/>
<evidence type="ECO:0000256" key="2">
    <source>
        <dbReference type="ARBA" id="ARBA00022840"/>
    </source>
</evidence>
<dbReference type="InterPro" id="IPR027417">
    <property type="entry name" value="P-loop_NTPase"/>
</dbReference>
<feature type="domain" description="Guanylate cyclase" evidence="4">
    <location>
        <begin position="2"/>
        <end position="129"/>
    </location>
</feature>
<dbReference type="GO" id="GO:0004016">
    <property type="term" value="F:adenylate cyclase activity"/>
    <property type="evidence" value="ECO:0007669"/>
    <property type="project" value="TreeGrafter"/>
</dbReference>
<dbReference type="GO" id="GO:0005737">
    <property type="term" value="C:cytoplasm"/>
    <property type="evidence" value="ECO:0007669"/>
    <property type="project" value="TreeGrafter"/>
</dbReference>
<dbReference type="InterPro" id="IPR041664">
    <property type="entry name" value="AAA_16"/>
</dbReference>
<dbReference type="SUPFAM" id="SSF52540">
    <property type="entry name" value="P-loop containing nucleoside triphosphate hydrolases"/>
    <property type="match status" value="1"/>
</dbReference>
<dbReference type="GO" id="GO:0005524">
    <property type="term" value="F:ATP binding"/>
    <property type="evidence" value="ECO:0007669"/>
    <property type="project" value="UniProtKB-KW"/>
</dbReference>
<name>A0A0A0BQ01_9CELL</name>
<keyword evidence="1" id="KW-0547">Nucleotide-binding</keyword>
<keyword evidence="6" id="KW-1185">Reference proteome</keyword>
<dbReference type="SUPFAM" id="SSF55073">
    <property type="entry name" value="Nucleotide cyclase"/>
    <property type="match status" value="1"/>
</dbReference>
<dbReference type="EMBL" id="AXCY01000066">
    <property type="protein sequence ID" value="KGM10036.1"/>
    <property type="molecule type" value="Genomic_DNA"/>
</dbReference>
<accession>A0A0A0BQ01</accession>
<evidence type="ECO:0000313" key="5">
    <source>
        <dbReference type="EMBL" id="KGM10036.1"/>
    </source>
</evidence>
<dbReference type="GO" id="GO:0035556">
    <property type="term" value="P:intracellular signal transduction"/>
    <property type="evidence" value="ECO:0007669"/>
    <property type="project" value="InterPro"/>
</dbReference>
<dbReference type="PANTHER" id="PTHR16305">
    <property type="entry name" value="TESTICULAR SOLUBLE ADENYLYL CYCLASE"/>
    <property type="match status" value="1"/>
</dbReference>
<dbReference type="SMART" id="SM00044">
    <property type="entry name" value="CYCc"/>
    <property type="match status" value="1"/>
</dbReference>
<evidence type="ECO:0000259" key="4">
    <source>
        <dbReference type="PROSITE" id="PS50125"/>
    </source>
</evidence>
<dbReference type="PROSITE" id="PS50125">
    <property type="entry name" value="GUANYLATE_CYCLASE_2"/>
    <property type="match status" value="1"/>
</dbReference>
<dbReference type="Proteomes" id="UP000029839">
    <property type="component" value="Unassembled WGS sequence"/>
</dbReference>
<dbReference type="InterPro" id="IPR001054">
    <property type="entry name" value="A/G_cyclase"/>
</dbReference>
<organism evidence="5 6">
    <name type="scientific">Cellulomonas carbonis T26</name>
    <dbReference type="NCBI Taxonomy" id="947969"/>
    <lineage>
        <taxon>Bacteria</taxon>
        <taxon>Bacillati</taxon>
        <taxon>Actinomycetota</taxon>
        <taxon>Actinomycetes</taxon>
        <taxon>Micrococcales</taxon>
        <taxon>Cellulomonadaceae</taxon>
        <taxon>Cellulomonas</taxon>
    </lineage>
</organism>
<dbReference type="CDD" id="cd07302">
    <property type="entry name" value="CHD"/>
    <property type="match status" value="1"/>
</dbReference>
<dbReference type="Pfam" id="PF13191">
    <property type="entry name" value="AAA_16"/>
    <property type="match status" value="1"/>
</dbReference>
<feature type="region of interest" description="Disordered" evidence="3">
    <location>
        <begin position="269"/>
        <end position="288"/>
    </location>
</feature>
<dbReference type="Gene3D" id="3.30.70.1230">
    <property type="entry name" value="Nucleotide cyclase"/>
    <property type="match status" value="1"/>
</dbReference>
<sequence>MSVVFADLADFTALSERLDAEDVARVQDTYFSLASEVVAAHGGQVEKFIGDAVMATFGTERSADDDAERAVRAGLRIVDAVDRLDRRLRLADGTVRVRVGVDTGEVVVTRRGSTWRVTGDAANTAARLQAVAEPGTVVLGDETAFAVAHAYVVSPARVLHLKGKSAPVQSWAVTAERAEPRRGLRLHGLAAPFLGRDEQLARLAAFLDADDARAVLVVAPPGAGKTRLVDELAARLTPDRACWTVRLNLDLGRGYEAVASLLAQAWPGAPSSGGGPLDPDGTSSAPADADAWETRVAAALERGGHDAAAARRVAGLCADVVAGRTPEAVPADLYPAWTAALDAAAPRAVWVVEDVHLAAPDLHAFLRHAVTADGDRHLVLTSRPPVDPALASDAAVVPLEPLSVADSRRLVDELLGTGVVPGEYADGVAVASGGNPLFVEELVRSWIQSGVLVRRPTGAWAFTSAGHPAEVPTTVHAIYQGQLDALPRAARSVVERGSVPGTTFPLDALPSLGVDDAGEPLADLTRGGLLVGPHTDAVSTRAYTYRHALLRDTAYGSLGRRRRAELHARFARWLEGLEGPVATELVGTHLAHAYDSLPTTAAGLEDGTASGDLAAEAATWLDRAATTHLVASPQRSAALLDRALAL</sequence>
<dbReference type="PANTHER" id="PTHR16305:SF28">
    <property type="entry name" value="GUANYLATE CYCLASE DOMAIN-CONTAINING PROTEIN"/>
    <property type="match status" value="1"/>
</dbReference>
<comment type="caution">
    <text evidence="5">The sequence shown here is derived from an EMBL/GenBank/DDBJ whole genome shotgun (WGS) entry which is preliminary data.</text>
</comment>
<evidence type="ECO:0000313" key="6">
    <source>
        <dbReference type="Proteomes" id="UP000029839"/>
    </source>
</evidence>
<reference evidence="5 6" key="1">
    <citation type="submission" date="2013-08" db="EMBL/GenBank/DDBJ databases">
        <title>Genome sequencing of Cellulomonas carbonis T26.</title>
        <authorList>
            <person name="Chen F."/>
            <person name="Li Y."/>
            <person name="Wang G."/>
        </authorList>
    </citation>
    <scope>NUCLEOTIDE SEQUENCE [LARGE SCALE GENOMIC DNA]</scope>
    <source>
        <strain evidence="5 6">T26</strain>
    </source>
</reference>
<evidence type="ECO:0000256" key="1">
    <source>
        <dbReference type="ARBA" id="ARBA00022741"/>
    </source>
</evidence>
<dbReference type="InterPro" id="IPR029787">
    <property type="entry name" value="Nucleotide_cyclase"/>
</dbReference>
<dbReference type="GO" id="GO:0009190">
    <property type="term" value="P:cyclic nucleotide biosynthetic process"/>
    <property type="evidence" value="ECO:0007669"/>
    <property type="project" value="InterPro"/>
</dbReference>
<keyword evidence="2" id="KW-0067">ATP-binding</keyword>
<dbReference type="Gene3D" id="3.40.50.300">
    <property type="entry name" value="P-loop containing nucleotide triphosphate hydrolases"/>
    <property type="match status" value="1"/>
</dbReference>
<evidence type="ECO:0000256" key="3">
    <source>
        <dbReference type="SAM" id="MobiDB-lite"/>
    </source>
</evidence>
<feature type="non-terminal residue" evidence="5">
    <location>
        <position position="646"/>
    </location>
</feature>
<reference evidence="5 6" key="2">
    <citation type="journal article" date="2015" name="Stand. Genomic Sci.">
        <title>Draft genome sequence of Cellulomonas carbonis T26(T) and comparative analysis of six Cellulomonas genomes.</title>
        <authorList>
            <person name="Zhuang W."/>
            <person name="Zhang S."/>
            <person name="Xia X."/>
            <person name="Wang G."/>
        </authorList>
    </citation>
    <scope>NUCLEOTIDE SEQUENCE [LARGE SCALE GENOMIC DNA]</scope>
    <source>
        <strain evidence="5 6">T26</strain>
    </source>
</reference>